<gene>
    <name evidence="1" type="ORF">NATE_177</name>
</gene>
<dbReference type="Proteomes" id="UP000827544">
    <property type="component" value="Segment"/>
</dbReference>
<name>A0AAE9CDR7_9CAUD</name>
<sequence>MKKIVWKITRVTNREGVEINSPDVQERKNLKWLVYHAKEGRSAIFLEATTKPFESKTLRTSTVEELILFDASMQVTTRNSVYWLEQSIEDVE</sequence>
<keyword evidence="2" id="KW-1185">Reference proteome</keyword>
<organism evidence="1 2">
    <name type="scientific">Bacillus phage vB_BanS_Nate</name>
    <dbReference type="NCBI Taxonomy" id="2894788"/>
    <lineage>
        <taxon>Viruses</taxon>
        <taxon>Duplodnaviria</taxon>
        <taxon>Heunggongvirae</taxon>
        <taxon>Uroviricota</taxon>
        <taxon>Caudoviricetes</taxon>
        <taxon>Joanripponvirinae</taxon>
        <taxon>Natevirus</taxon>
        <taxon>Natevirus nate</taxon>
    </lineage>
</organism>
<evidence type="ECO:0000313" key="2">
    <source>
        <dbReference type="Proteomes" id="UP000827544"/>
    </source>
</evidence>
<protein>
    <submittedName>
        <fullName evidence="1">Uncharacterized protein</fullName>
    </submittedName>
</protein>
<accession>A0AAE9CDR7</accession>
<evidence type="ECO:0000313" key="1">
    <source>
        <dbReference type="EMBL" id="UGO51030.1"/>
    </source>
</evidence>
<reference evidence="1" key="1">
    <citation type="submission" date="2021-10" db="EMBL/GenBank/DDBJ databases">
        <authorList>
            <person name="Lavering E.D."/>
            <person name="James R."/>
            <person name="Fairholm J.D."/>
            <person name="Ogilvie B.H."/>
            <person name="Thurgood T.L."/>
            <person name="Robison R.A."/>
            <person name="Grose J.H."/>
        </authorList>
    </citation>
    <scope>NUCLEOTIDE SEQUENCE</scope>
</reference>
<dbReference type="EMBL" id="OK499992">
    <property type="protein sequence ID" value="UGO51030.1"/>
    <property type="molecule type" value="Genomic_DNA"/>
</dbReference>
<proteinExistence type="predicted"/>